<name>A0A916KMT1_DEHMC</name>
<proteinExistence type="inferred from homology"/>
<evidence type="ECO:0000256" key="12">
    <source>
        <dbReference type="ARBA" id="ARBA00022975"/>
    </source>
</evidence>
<dbReference type="NCBIfam" id="NF009455">
    <property type="entry name" value="PRK12815.1"/>
    <property type="match status" value="1"/>
</dbReference>
<dbReference type="GO" id="GO:0004087">
    <property type="term" value="F:carbamoyl-phosphate synthase (ammonia) activity"/>
    <property type="evidence" value="ECO:0007669"/>
    <property type="project" value="UniProtKB-EC"/>
</dbReference>
<dbReference type="HAMAP" id="MF_01210_B">
    <property type="entry name" value="CPSase_L_chain_B"/>
    <property type="match status" value="1"/>
</dbReference>
<dbReference type="Gene3D" id="3.40.50.1380">
    <property type="entry name" value="Methylglyoxal synthase-like domain"/>
    <property type="match status" value="1"/>
</dbReference>
<feature type="binding site" evidence="17">
    <location>
        <position position="760"/>
    </location>
    <ligand>
        <name>ATP</name>
        <dbReference type="ChEBI" id="CHEBI:30616"/>
        <label>2</label>
    </ligand>
</feature>
<evidence type="ECO:0000313" key="21">
    <source>
        <dbReference type="Proteomes" id="UP000000433"/>
    </source>
</evidence>
<dbReference type="HAMAP" id="MF_01210_A">
    <property type="entry name" value="CPSase_L_chain_A"/>
    <property type="match status" value="1"/>
</dbReference>
<keyword evidence="11" id="KW-0460">Magnesium</keyword>
<feature type="binding site" evidence="17">
    <location>
        <position position="305"/>
    </location>
    <ligand>
        <name>Mg(2+)</name>
        <dbReference type="ChEBI" id="CHEBI:18420"/>
        <label>2</label>
    </ligand>
</feature>
<dbReference type="InterPro" id="IPR016185">
    <property type="entry name" value="PreATP-grasp_dom_sf"/>
</dbReference>
<dbReference type="GO" id="GO:0046872">
    <property type="term" value="F:metal ion binding"/>
    <property type="evidence" value="ECO:0007669"/>
    <property type="project" value="UniProtKB-KW"/>
</dbReference>
<comment type="cofactor">
    <cofactor evidence="1">
        <name>Mn(2+)</name>
        <dbReference type="ChEBI" id="CHEBI:29035"/>
    </cofactor>
</comment>
<feature type="binding site" evidence="17">
    <location>
        <position position="291"/>
    </location>
    <ligand>
        <name>ATP</name>
        <dbReference type="ChEBI" id="CHEBI:30616"/>
        <label>1</label>
    </ligand>
</feature>
<dbReference type="InterPro" id="IPR011761">
    <property type="entry name" value="ATP-grasp"/>
</dbReference>
<feature type="binding site" evidence="17">
    <location>
        <position position="852"/>
    </location>
    <ligand>
        <name>Mg(2+)</name>
        <dbReference type="ChEBI" id="CHEBI:18420"/>
        <label>4</label>
    </ligand>
</feature>
<evidence type="ECO:0000256" key="11">
    <source>
        <dbReference type="ARBA" id="ARBA00022842"/>
    </source>
</evidence>
<evidence type="ECO:0000256" key="17">
    <source>
        <dbReference type="HAMAP-Rule" id="MF_01210"/>
    </source>
</evidence>
<dbReference type="InterPro" id="IPR058047">
    <property type="entry name" value="CPSase_preATP-grasp"/>
</dbReference>
<feature type="binding site" evidence="17">
    <location>
        <position position="305"/>
    </location>
    <ligand>
        <name>Mn(2+)</name>
        <dbReference type="ChEBI" id="CHEBI:29035"/>
        <label>1</label>
    </ligand>
</feature>
<feature type="binding site" evidence="17">
    <location>
        <position position="291"/>
    </location>
    <ligand>
        <name>Mg(2+)</name>
        <dbReference type="ChEBI" id="CHEBI:18420"/>
        <label>1</label>
    </ligand>
</feature>
<feature type="binding site" evidence="17">
    <location>
        <position position="307"/>
    </location>
    <ligand>
        <name>Mn(2+)</name>
        <dbReference type="ChEBI" id="CHEBI:29035"/>
        <label>2</label>
    </ligand>
</feature>
<dbReference type="KEGG" id="deh:cbdbA1118"/>
<evidence type="ECO:0000259" key="18">
    <source>
        <dbReference type="PROSITE" id="PS50975"/>
    </source>
</evidence>
<feature type="binding site" evidence="17">
    <location>
        <position position="850"/>
    </location>
    <ligand>
        <name>Mg(2+)</name>
        <dbReference type="ChEBI" id="CHEBI:18420"/>
        <label>3</label>
    </ligand>
</feature>
<dbReference type="FunFam" id="3.30.1490.20:FF:000001">
    <property type="entry name" value="Carbamoyl-phosphate synthase large chain"/>
    <property type="match status" value="1"/>
</dbReference>
<dbReference type="PROSITE" id="PS50975">
    <property type="entry name" value="ATP_GRASP"/>
    <property type="match status" value="2"/>
</dbReference>
<dbReference type="FunFam" id="1.10.1030.10:FF:000002">
    <property type="entry name" value="Carbamoyl-phosphate synthase large chain"/>
    <property type="match status" value="1"/>
</dbReference>
<dbReference type="SMART" id="SM00851">
    <property type="entry name" value="MGS"/>
    <property type="match status" value="1"/>
</dbReference>
<feature type="binding site" evidence="17">
    <location>
        <position position="850"/>
    </location>
    <ligand>
        <name>Mn(2+)</name>
        <dbReference type="ChEBI" id="CHEBI:29035"/>
        <label>4</label>
    </ligand>
</feature>
<feature type="binding site" evidence="17">
    <location>
        <position position="792"/>
    </location>
    <ligand>
        <name>ATP</name>
        <dbReference type="ChEBI" id="CHEBI:30616"/>
        <label>2</label>
    </ligand>
</feature>
<dbReference type="InterPro" id="IPR005479">
    <property type="entry name" value="CPAse_ATP-bd"/>
</dbReference>
<feature type="binding site" evidence="17">
    <location>
        <position position="176"/>
    </location>
    <ligand>
        <name>ATP</name>
        <dbReference type="ChEBI" id="CHEBI:30616"/>
        <label>1</label>
    </ligand>
</feature>
<feature type="binding site" evidence="17">
    <location>
        <position position="758"/>
    </location>
    <ligand>
        <name>ATP</name>
        <dbReference type="ChEBI" id="CHEBI:30616"/>
        <label>2</label>
    </ligand>
</feature>
<comment type="caution">
    <text evidence="17">Lacks conserved residue(s) required for the propagation of feature annotation.</text>
</comment>
<dbReference type="InterPro" id="IPR033937">
    <property type="entry name" value="MGS_CPS_CarB"/>
</dbReference>
<feature type="binding site" evidence="17">
    <location>
        <position position="136"/>
    </location>
    <ligand>
        <name>ATP</name>
        <dbReference type="ChEBI" id="CHEBI:30616"/>
        <label>1</label>
    </ligand>
</feature>
<dbReference type="PANTHER" id="PTHR11405">
    <property type="entry name" value="CARBAMOYLTRANSFERASE FAMILY MEMBER"/>
    <property type="match status" value="1"/>
</dbReference>
<dbReference type="PANTHER" id="PTHR11405:SF53">
    <property type="entry name" value="CARBAMOYL-PHOSPHATE SYNTHASE [AMMONIA], MITOCHONDRIAL"/>
    <property type="match status" value="1"/>
</dbReference>
<accession>A0A916KMT1</accession>
<dbReference type="Pfam" id="PF02787">
    <property type="entry name" value="CPSase_L_D3"/>
    <property type="match status" value="1"/>
</dbReference>
<evidence type="ECO:0000256" key="6">
    <source>
        <dbReference type="ARBA" id="ARBA00022605"/>
    </source>
</evidence>
<feature type="binding site" evidence="17">
    <location>
        <position position="305"/>
    </location>
    <ligand>
        <name>Mg(2+)</name>
        <dbReference type="ChEBI" id="CHEBI:18420"/>
        <label>1</label>
    </ligand>
</feature>
<feature type="region of interest" description="Carboxyphosphate synthetic domain" evidence="17">
    <location>
        <begin position="1"/>
        <end position="408"/>
    </location>
</feature>
<dbReference type="InterPro" id="IPR005480">
    <property type="entry name" value="CPSase_lsu_oligo"/>
</dbReference>
<feature type="domain" description="ATP-grasp" evidence="18">
    <location>
        <begin position="140"/>
        <end position="334"/>
    </location>
</feature>
<dbReference type="EC" id="6.3.4.16" evidence="17"/>
<dbReference type="EMBL" id="AJ965256">
    <property type="protein sequence ID" value="CAI83214.1"/>
    <property type="molecule type" value="Genomic_DNA"/>
</dbReference>
<comment type="function">
    <text evidence="16">Small subunit of the glutamine-dependent carbamoyl phosphate synthetase (CPSase). CPSase catalyzes the formation of carbamoyl phosphate from the ammonia moiety of glutamine, carbonate, and phosphate donated by ATP, constituting the first step of the biosynthetic pathway leading to pyrimidine nucleotides. The large subunit (synthetase) binds the substrates ammonia (free or transferred from glutamine from the small subunit), hydrogencarbonate and ATP and carries out an ATP-coupled ligase reaction, activating hydrogencarbonate by forming carboxy phosphate which reacts with ammonia to form carbamoyl phosphate.</text>
</comment>
<dbReference type="GO" id="GO:0006526">
    <property type="term" value="P:L-arginine biosynthetic process"/>
    <property type="evidence" value="ECO:0007669"/>
    <property type="project" value="UniProtKB-UniRule"/>
</dbReference>
<comment type="catalytic activity">
    <reaction evidence="14 17">
        <text>hydrogencarbonate + NH4(+) + 2 ATP = carbamoyl phosphate + 2 ADP + phosphate + 2 H(+)</text>
        <dbReference type="Rhea" id="RHEA:18029"/>
        <dbReference type="ChEBI" id="CHEBI:15378"/>
        <dbReference type="ChEBI" id="CHEBI:17544"/>
        <dbReference type="ChEBI" id="CHEBI:28938"/>
        <dbReference type="ChEBI" id="CHEBI:30616"/>
        <dbReference type="ChEBI" id="CHEBI:43474"/>
        <dbReference type="ChEBI" id="CHEBI:58228"/>
        <dbReference type="ChEBI" id="CHEBI:456216"/>
        <dbReference type="EC" id="6.3.4.16"/>
    </reaction>
</comment>
<feature type="binding site" evidence="17">
    <location>
        <position position="789"/>
    </location>
    <ligand>
        <name>ATP</name>
        <dbReference type="ChEBI" id="CHEBI:30616"/>
        <label>2</label>
    </ligand>
</feature>
<comment type="domain">
    <text evidence="17">The large subunit is composed of 2 ATP-grasp domains that are involved in binding the 2 ATP molecules needed for carbamoyl phosphate synthesis. The N-terminal ATP-grasp domain (referred to as the carboxyphosphate synthetic component) catalyzes the ATP-dependent phosphorylation of hydrogencarbonate to carboxyphosphate and the subsequent nucleophilic attack by ammonia to form a carbamate intermediate. The C-terminal ATP-grasp domain (referred to as the carbamoyl phosphate synthetic component) then catalyzes the phosphorylation of carbamate with the second ATP to form the end product carbamoyl phosphate. The reactive and unstable enzyme intermediates are sequentially channeled from one active site to the next through the interior of the protein over a distance of at least 96 A.</text>
</comment>
<dbReference type="EC" id="6.3.5.5" evidence="17"/>
<dbReference type="Pfam" id="PF02786">
    <property type="entry name" value="CPSase_L_D2"/>
    <property type="match status" value="2"/>
</dbReference>
<feature type="binding site" evidence="17">
    <location>
        <position position="790"/>
    </location>
    <ligand>
        <name>ATP</name>
        <dbReference type="ChEBI" id="CHEBI:30616"/>
        <label>2</label>
    </ligand>
</feature>
<feature type="binding site" evidence="17">
    <location>
        <position position="764"/>
    </location>
    <ligand>
        <name>ATP</name>
        <dbReference type="ChEBI" id="CHEBI:30616"/>
        <label>2</label>
    </ligand>
</feature>
<keyword evidence="4 17" id="KW-0055">Arginine biosynthesis</keyword>
<dbReference type="GO" id="GO:0044205">
    <property type="term" value="P:'de novo' UMP biosynthetic process"/>
    <property type="evidence" value="ECO:0007669"/>
    <property type="project" value="UniProtKB-UniRule"/>
</dbReference>
<comment type="cofactor">
    <cofactor evidence="17">
        <name>Mg(2+)</name>
        <dbReference type="ChEBI" id="CHEBI:18420"/>
    </cofactor>
    <cofactor evidence="17">
        <name>Mn(2+)</name>
        <dbReference type="ChEBI" id="CHEBI:29035"/>
    </cofactor>
    <text evidence="17">Binds 4 Mg(2+) or Mn(2+) ions per subunit.</text>
</comment>
<dbReference type="AlphaFoldDB" id="A0A916KMT1"/>
<dbReference type="FunFam" id="3.30.470.20:FF:000026">
    <property type="entry name" value="Carbamoyl-phosphate synthase large chain"/>
    <property type="match status" value="1"/>
</dbReference>
<sequence>MRKQKGICEVMNKPKKVLIIGSGPIIIGQAAEFDYAGTQACKAMREEGVESILVNSNPATIMTDENVADRVYIEPLTVESITKIIEKERPDGLLPTLGGQTGLNLAVDLADAGVLAKYNVRSLGTPINTIRTAEDRELFKELLTKIGEPVPPSETVTTAEDALRVAHMIGLPVVIRPAYTLGGTGGGFAHNWDEVEEVAQTGLNASPIHQILVEKSVAGWKEIEYEVMRDGADNCITICNMENFDPMGVHTGDSIVVVPVQTLTNKESQMLRTASIKIIRALGIEGGCNVQLSLNPNGNEYYVIEVNPRVSRSSALASKATGYPIARVASKIAIGKRLDEIPNTVTGKTLACFEPAVDYIVAKIPRFPFDKFALGDRGLGTQMKATGEVMAIDRSFEAAIHKSIRSLEFGKKTVLWEDRSWIMGDDLSTYPLHAHDTRLWTILAALRRGHTPEAIHEKTMVDNWFLYKLKNITDMEKRLLKENLTPLLMLEAKQMGFSDEEIATLSGKLAEQVRQTRLEWNIKPVFKMVDTCAAEFDAATPYFYSTYEDENEAIPQNVKKAVVIGSGPIRIGQGIEFDYCSVHAAWALEKAGLQSIMINSNPETVSTDFDTSNRLYFEALDEESVRDILENENISAPESTPSIVQFGGQTAINLAAPLTRSSNPIIGSSAEAIDLAEDRRRFERLLSEMGIPQAPGAGITSLDEALSIADSIGYPVVVRPSYVLGGRAMEIVSDASDLVRYMSAAIELNTGHPILIDKYLVGKEVEVDAIADGETVFIPGVMEHIERAGVHSGDSMAVYPTQNLNEHDLATITDYTIRIGKALNVRGLMNIQFVVSKDPEGGDNIVYVLEVNPRGSRTVPFLSKVTGVPMVDIAVNVMLGKTINEQGYQNGIMPNTDLVAIKAPVFSMAKLVGVDTYLGPEMKSTGEVMGVDHTFNKALVKTLQAASIMLPETGTLLFSIADRDKAEALPLIRTLHGLGYNFYATEGTAAMITAAGITVKQISKKLDEGHPNIVDIIRNGTVCGVINTMTGGRVPLRDGFYIRRAAAERKVPCFTSMDTAKAAVEALANGNRQITVLPLNEYRQGKSGS</sequence>
<dbReference type="Gene3D" id="3.40.50.20">
    <property type="match status" value="2"/>
</dbReference>
<dbReference type="PROSITE" id="PS00866">
    <property type="entry name" value="CPSASE_1"/>
    <property type="match status" value="1"/>
</dbReference>
<dbReference type="Gene3D" id="3.30.470.20">
    <property type="entry name" value="ATP-grasp fold, B domain"/>
    <property type="match status" value="2"/>
</dbReference>
<dbReference type="SUPFAM" id="SSF48108">
    <property type="entry name" value="Carbamoyl phosphate synthetase, large subunit connection domain"/>
    <property type="match status" value="1"/>
</dbReference>
<feature type="binding site" evidence="17">
    <location>
        <position position="305"/>
    </location>
    <ligand>
        <name>ATP</name>
        <dbReference type="ChEBI" id="CHEBI:30616"/>
        <label>1</label>
    </ligand>
</feature>
<gene>
    <name evidence="17 20" type="primary">carB</name>
    <name evidence="20" type="ordered locus">cbdbA1118</name>
</gene>
<dbReference type="Pfam" id="PF25596">
    <property type="entry name" value="CPSase_L_D1"/>
    <property type="match status" value="2"/>
</dbReference>
<dbReference type="SMART" id="SM01209">
    <property type="entry name" value="GARS_A"/>
    <property type="match status" value="1"/>
</dbReference>
<comment type="similarity">
    <text evidence="3 17">Belongs to the CarB family.</text>
</comment>
<evidence type="ECO:0000256" key="13">
    <source>
        <dbReference type="ARBA" id="ARBA00023211"/>
    </source>
</evidence>
<organism evidence="20 21">
    <name type="scientific">Dehalococcoides mccartyi (strain CBDB1)</name>
    <dbReference type="NCBI Taxonomy" id="255470"/>
    <lineage>
        <taxon>Bacteria</taxon>
        <taxon>Bacillati</taxon>
        <taxon>Chloroflexota</taxon>
        <taxon>Dehalococcoidia</taxon>
        <taxon>Dehalococcoidales</taxon>
        <taxon>Dehalococcoidaceae</taxon>
        <taxon>Dehalococcoides</taxon>
    </lineage>
</organism>
<dbReference type="Pfam" id="PF02142">
    <property type="entry name" value="MGS"/>
    <property type="match status" value="1"/>
</dbReference>
<dbReference type="GO" id="GO:0006541">
    <property type="term" value="P:glutamine metabolic process"/>
    <property type="evidence" value="ECO:0007669"/>
    <property type="project" value="TreeGrafter"/>
</dbReference>
<dbReference type="InterPro" id="IPR005483">
    <property type="entry name" value="CPSase_dom"/>
</dbReference>
<comment type="function">
    <text evidence="17">Large subunit of the glutamine-dependent carbamoyl phosphate synthetase (CPSase). CPSase catalyzes the formation of carbamoyl phosphate from the ammonia moiety of glutamine, carbonate, and phosphate donated by ATP, constituting the first step of 2 biosynthetic pathways, one leading to arginine and/or urea and the other to pyrimidine nucleotides. The large subunit (synthetase) binds the substrates ammonia (free or transferred from glutamine from the small subunit), hydrogencarbonate and ATP and carries out an ATP-coupled ligase reaction, activating hydrogencarbonate by forming carboxy phosphate which reacts with ammonia to form carbamoyl phosphate.</text>
</comment>
<dbReference type="NCBIfam" id="NF003671">
    <property type="entry name" value="PRK05294.1"/>
    <property type="match status" value="1"/>
</dbReference>
<dbReference type="GO" id="GO:0005524">
    <property type="term" value="F:ATP binding"/>
    <property type="evidence" value="ECO:0007669"/>
    <property type="project" value="UniProtKB-UniRule"/>
</dbReference>
<feature type="binding site" evidence="17">
    <location>
        <position position="222"/>
    </location>
    <ligand>
        <name>ATP</name>
        <dbReference type="ChEBI" id="CHEBI:30616"/>
        <label>1</label>
    </ligand>
</feature>
<feature type="binding site" evidence="17">
    <location>
        <position position="832"/>
    </location>
    <ligand>
        <name>ATP</name>
        <dbReference type="ChEBI" id="CHEBI:30616"/>
        <label>2</label>
    </ligand>
</feature>
<dbReference type="FunFam" id="3.40.50.20:FF:000001">
    <property type="entry name" value="Carbamoyl-phosphate synthase large chain"/>
    <property type="match status" value="2"/>
</dbReference>
<feature type="binding site" evidence="17">
    <location>
        <position position="852"/>
    </location>
    <ligand>
        <name>Mn(2+)</name>
        <dbReference type="ChEBI" id="CHEBI:29035"/>
        <label>4</label>
    </ligand>
</feature>
<feature type="region of interest" description="Allosteric domain" evidence="17">
    <location>
        <begin position="948"/>
        <end position="1089"/>
    </location>
</feature>
<dbReference type="SUPFAM" id="SSF56059">
    <property type="entry name" value="Glutathione synthetase ATP-binding domain-like"/>
    <property type="match status" value="2"/>
</dbReference>
<evidence type="ECO:0000256" key="8">
    <source>
        <dbReference type="ARBA" id="ARBA00022737"/>
    </source>
</evidence>
<feature type="binding site" evidence="17">
    <location>
        <position position="215"/>
    </location>
    <ligand>
        <name>ATP</name>
        <dbReference type="ChEBI" id="CHEBI:30616"/>
        <label>1</label>
    </ligand>
</feature>
<feature type="binding site" evidence="17">
    <location>
        <position position="850"/>
    </location>
    <ligand>
        <name>Mn(2+)</name>
        <dbReference type="ChEBI" id="CHEBI:29035"/>
        <label>3</label>
    </ligand>
</feature>
<dbReference type="InterPro" id="IPR036897">
    <property type="entry name" value="CarbamoylP_synth_lsu_oligo_sf"/>
</dbReference>
<dbReference type="InterPro" id="IPR013815">
    <property type="entry name" value="ATP_grasp_subdomain_1"/>
</dbReference>
<feature type="binding site" evidence="17">
    <location>
        <position position="249"/>
    </location>
    <ligand>
        <name>ATP</name>
        <dbReference type="ChEBI" id="CHEBI:30616"/>
        <label>1</label>
    </ligand>
</feature>
<dbReference type="GO" id="GO:0005737">
    <property type="term" value="C:cytoplasm"/>
    <property type="evidence" value="ECO:0007669"/>
    <property type="project" value="TreeGrafter"/>
</dbReference>
<feature type="binding site" evidence="17">
    <location>
        <position position="832"/>
    </location>
    <ligand>
        <name>Mn(2+)</name>
        <dbReference type="ChEBI" id="CHEBI:29035"/>
        <label>3</label>
    </ligand>
</feature>
<evidence type="ECO:0000259" key="19">
    <source>
        <dbReference type="PROSITE" id="PS51855"/>
    </source>
</evidence>
<feature type="binding site" evidence="17">
    <location>
        <position position="217"/>
    </location>
    <ligand>
        <name>ATP</name>
        <dbReference type="ChEBI" id="CHEBI:30616"/>
        <label>1</label>
    </ligand>
</feature>
<dbReference type="SUPFAM" id="SSF52440">
    <property type="entry name" value="PreATP-grasp domain"/>
    <property type="match status" value="2"/>
</dbReference>
<keyword evidence="8 17" id="KW-0677">Repeat</keyword>
<feature type="binding site" evidence="17">
    <location>
        <position position="248"/>
    </location>
    <ligand>
        <name>ATP</name>
        <dbReference type="ChEBI" id="CHEBI:30616"/>
        <label>1</label>
    </ligand>
</feature>
<evidence type="ECO:0000256" key="15">
    <source>
        <dbReference type="ARBA" id="ARBA00048816"/>
    </source>
</evidence>
<evidence type="ECO:0000256" key="7">
    <source>
        <dbReference type="ARBA" id="ARBA00022723"/>
    </source>
</evidence>
<comment type="pathway">
    <text evidence="2 17">Amino-acid biosynthesis; L-arginine biosynthesis; carbamoyl phosphate from bicarbonate: step 1/1.</text>
</comment>
<feature type="binding site" evidence="17">
    <location>
        <position position="250"/>
    </location>
    <ligand>
        <name>ATP</name>
        <dbReference type="ChEBI" id="CHEBI:30616"/>
        <label>1</label>
    </ligand>
</feature>
<evidence type="ECO:0000256" key="16">
    <source>
        <dbReference type="ARBA" id="ARBA00060037"/>
    </source>
</evidence>
<feature type="binding site" evidence="17">
    <location>
        <position position="850"/>
    </location>
    <ligand>
        <name>Mg(2+)</name>
        <dbReference type="ChEBI" id="CHEBI:18420"/>
        <label>4</label>
    </ligand>
</feature>
<dbReference type="CDD" id="cd01424">
    <property type="entry name" value="MGS_CPS_II"/>
    <property type="match status" value="1"/>
</dbReference>
<dbReference type="GO" id="GO:0004088">
    <property type="term" value="F:carbamoyl-phosphate synthase (glutamine-hydrolyzing) activity"/>
    <property type="evidence" value="ECO:0007669"/>
    <property type="project" value="UniProtKB-UniRule"/>
</dbReference>
<evidence type="ECO:0000256" key="5">
    <source>
        <dbReference type="ARBA" id="ARBA00022598"/>
    </source>
</evidence>
<evidence type="ECO:0000313" key="20">
    <source>
        <dbReference type="EMBL" id="CAI83214.1"/>
    </source>
</evidence>
<dbReference type="Proteomes" id="UP000000433">
    <property type="component" value="Chromosome"/>
</dbReference>
<keyword evidence="5 17" id="KW-0436">Ligase</keyword>
<feature type="binding site" evidence="17">
    <location>
        <position position="832"/>
    </location>
    <ligand>
        <name>Mg(2+)</name>
        <dbReference type="ChEBI" id="CHEBI:18420"/>
        <label>3</label>
    </ligand>
</feature>
<comment type="subunit">
    <text evidence="17">Composed of two chains; the small (or glutamine) chain promotes the hydrolysis of glutamine to ammonia, which is used by the large (or ammonia) chain to synthesize carbamoyl phosphate. Tetramer of heterodimers (alpha,beta)4.</text>
</comment>
<evidence type="ECO:0000256" key="9">
    <source>
        <dbReference type="ARBA" id="ARBA00022741"/>
    </source>
</evidence>
<protein>
    <recommendedName>
        <fullName evidence="17">Carbamoyl phosphate synthase large chain</fullName>
        <ecNumber evidence="17">6.3.4.16</ecNumber>
        <ecNumber evidence="17">6.3.5.5</ecNumber>
    </recommendedName>
    <alternativeName>
        <fullName evidence="17">Carbamoyl phosphate synthetase ammonia chain</fullName>
    </alternativeName>
</protein>
<dbReference type="Gene3D" id="3.30.1490.20">
    <property type="entry name" value="ATP-grasp fold, A domain"/>
    <property type="match status" value="1"/>
</dbReference>
<keyword evidence="6 17" id="KW-0028">Amino-acid biosynthesis</keyword>
<feature type="binding site" evidence="17">
    <location>
        <position position="291"/>
    </location>
    <ligand>
        <name>Mn(2+)</name>
        <dbReference type="ChEBI" id="CHEBI:29035"/>
        <label>1</label>
    </ligand>
</feature>
<feature type="binding site" evidence="17">
    <location>
        <position position="307"/>
    </location>
    <ligand>
        <name>Mg(2+)</name>
        <dbReference type="ChEBI" id="CHEBI:18420"/>
        <label>2</label>
    </ligand>
</feature>
<keyword evidence="10 17" id="KW-0067">ATP-binding</keyword>
<comment type="pathway">
    <text evidence="17">Pyrimidine metabolism; UMP biosynthesis via de novo pathway; (S)-dihydroorotate from bicarbonate: step 1/3.</text>
</comment>
<dbReference type="Gene3D" id="1.10.1030.10">
    <property type="entry name" value="Carbamoyl-phosphate synthetase, large subunit oligomerisation domain"/>
    <property type="match status" value="1"/>
</dbReference>
<keyword evidence="7" id="KW-0479">Metal-binding</keyword>
<feature type="binding site" evidence="17">
    <location>
        <position position="850"/>
    </location>
    <ligand>
        <name>ATP</name>
        <dbReference type="ChEBI" id="CHEBI:30616"/>
        <label>2</label>
    </ligand>
</feature>
<dbReference type="PROSITE" id="PS00867">
    <property type="entry name" value="CPSASE_2"/>
    <property type="match status" value="1"/>
</dbReference>
<evidence type="ECO:0000256" key="2">
    <source>
        <dbReference type="ARBA" id="ARBA00005077"/>
    </source>
</evidence>
<dbReference type="InterPro" id="IPR006275">
    <property type="entry name" value="CPSase_lsu"/>
</dbReference>
<keyword evidence="13" id="KW-0464">Manganese</keyword>
<feature type="binding site" evidence="17">
    <location>
        <position position="183"/>
    </location>
    <ligand>
        <name>ATP</name>
        <dbReference type="ChEBI" id="CHEBI:30616"/>
        <label>1</label>
    </ligand>
</feature>
<feature type="domain" description="MGS-like" evidence="19">
    <location>
        <begin position="948"/>
        <end position="1089"/>
    </location>
</feature>
<keyword evidence="12 17" id="KW-0665">Pyrimidine biosynthesis</keyword>
<comment type="catalytic activity">
    <reaction evidence="15 17">
        <text>hydrogencarbonate + L-glutamine + 2 ATP + H2O = carbamoyl phosphate + L-glutamate + 2 ADP + phosphate + 2 H(+)</text>
        <dbReference type="Rhea" id="RHEA:18633"/>
        <dbReference type="ChEBI" id="CHEBI:15377"/>
        <dbReference type="ChEBI" id="CHEBI:15378"/>
        <dbReference type="ChEBI" id="CHEBI:17544"/>
        <dbReference type="ChEBI" id="CHEBI:29985"/>
        <dbReference type="ChEBI" id="CHEBI:30616"/>
        <dbReference type="ChEBI" id="CHEBI:43474"/>
        <dbReference type="ChEBI" id="CHEBI:58228"/>
        <dbReference type="ChEBI" id="CHEBI:58359"/>
        <dbReference type="ChEBI" id="CHEBI:456216"/>
        <dbReference type="EC" id="6.3.5.5"/>
    </reaction>
</comment>
<evidence type="ECO:0000256" key="4">
    <source>
        <dbReference type="ARBA" id="ARBA00022571"/>
    </source>
</evidence>
<dbReference type="FunFam" id="3.30.470.20:FF:000001">
    <property type="entry name" value="Carbamoyl-phosphate synthase large chain"/>
    <property type="match status" value="1"/>
</dbReference>
<evidence type="ECO:0000256" key="3">
    <source>
        <dbReference type="ARBA" id="ARBA00009799"/>
    </source>
</evidence>
<dbReference type="PROSITE" id="PS51855">
    <property type="entry name" value="MGS"/>
    <property type="match status" value="1"/>
</dbReference>
<keyword evidence="9 17" id="KW-0547">Nucleotide-binding</keyword>
<evidence type="ECO:0000256" key="10">
    <source>
        <dbReference type="ARBA" id="ARBA00022840"/>
    </source>
</evidence>
<dbReference type="SUPFAM" id="SSF52335">
    <property type="entry name" value="Methylglyoxal synthase-like"/>
    <property type="match status" value="1"/>
</dbReference>
<dbReference type="SMART" id="SM01096">
    <property type="entry name" value="CPSase_L_D3"/>
    <property type="match status" value="1"/>
</dbReference>
<feature type="domain" description="ATP-grasp" evidence="18">
    <location>
        <begin position="683"/>
        <end position="879"/>
    </location>
</feature>
<evidence type="ECO:0000256" key="1">
    <source>
        <dbReference type="ARBA" id="ARBA00001936"/>
    </source>
</evidence>
<reference evidence="20 21" key="1">
    <citation type="journal article" date="2005" name="Nat. Biotechnol.">
        <title>Genome sequence of the chlorinated compound-respiring bacterium Dehalococcoides species strain CBDB1.</title>
        <authorList>
            <person name="Kube M."/>
            <person name="Beck A."/>
            <person name="Zinder S.H."/>
            <person name="Kuhl H."/>
            <person name="Reinhardt R."/>
            <person name="Adrian L."/>
        </authorList>
    </citation>
    <scope>NUCLEOTIDE SEQUENCE [LARGE SCALE GENOMIC DNA]</scope>
    <source>
        <strain evidence="20 21">CBDB1</strain>
    </source>
</reference>
<dbReference type="NCBIfam" id="TIGR01369">
    <property type="entry name" value="CPSaseII_lrg"/>
    <property type="match status" value="1"/>
</dbReference>
<feature type="binding site" evidence="17">
    <location>
        <position position="305"/>
    </location>
    <ligand>
        <name>Mn(2+)</name>
        <dbReference type="ChEBI" id="CHEBI:29035"/>
        <label>2</label>
    </ligand>
</feature>
<dbReference type="PRINTS" id="PR00098">
    <property type="entry name" value="CPSASE"/>
</dbReference>
<evidence type="ECO:0000256" key="14">
    <source>
        <dbReference type="ARBA" id="ARBA00047359"/>
    </source>
</evidence>
<feature type="binding site" evidence="17">
    <location>
        <position position="791"/>
    </location>
    <ligand>
        <name>ATP</name>
        <dbReference type="ChEBI" id="CHEBI:30616"/>
        <label>2</label>
    </ligand>
</feature>
<dbReference type="InterPro" id="IPR036914">
    <property type="entry name" value="MGS-like_dom_sf"/>
</dbReference>
<feature type="binding site" evidence="17">
    <location>
        <position position="719"/>
    </location>
    <ligand>
        <name>ATP</name>
        <dbReference type="ChEBI" id="CHEBI:30616"/>
        <label>2</label>
    </ligand>
</feature>
<dbReference type="InterPro" id="IPR011607">
    <property type="entry name" value="MGS-like_dom"/>
</dbReference>
<keyword evidence="21" id="KW-1185">Reference proteome</keyword>
<feature type="binding site" evidence="17">
    <location>
        <position position="182"/>
    </location>
    <ligand>
        <name>ATP</name>
        <dbReference type="ChEBI" id="CHEBI:30616"/>
        <label>1</label>
    </ligand>
</feature>